<evidence type="ECO:0000256" key="9">
    <source>
        <dbReference type="SAM" id="Phobius"/>
    </source>
</evidence>
<evidence type="ECO:0000256" key="1">
    <source>
        <dbReference type="ARBA" id="ARBA00004651"/>
    </source>
</evidence>
<evidence type="ECO:0000256" key="5">
    <source>
        <dbReference type="ARBA" id="ARBA00022840"/>
    </source>
</evidence>
<gene>
    <name evidence="11" type="ORF">ACFONL_22490</name>
</gene>
<keyword evidence="4" id="KW-0547">Nucleotide-binding</keyword>
<evidence type="ECO:0000256" key="8">
    <source>
        <dbReference type="SAM" id="MobiDB-lite"/>
    </source>
</evidence>
<name>A0ABV7UPQ7_9HYPH</name>
<keyword evidence="12" id="KW-1185">Reference proteome</keyword>
<reference evidence="12" key="1">
    <citation type="journal article" date="2019" name="Int. J. Syst. Evol. Microbiol.">
        <title>The Global Catalogue of Microorganisms (GCM) 10K type strain sequencing project: providing services to taxonomists for standard genome sequencing and annotation.</title>
        <authorList>
            <consortium name="The Broad Institute Genomics Platform"/>
            <consortium name="The Broad Institute Genome Sequencing Center for Infectious Disease"/>
            <person name="Wu L."/>
            <person name="Ma J."/>
        </authorList>
    </citation>
    <scope>NUCLEOTIDE SEQUENCE [LARGE SCALE GENOMIC DNA]</scope>
    <source>
        <strain evidence="12">KCTC 42282</strain>
    </source>
</reference>
<comment type="caution">
    <text evidence="11">The sequence shown here is derived from an EMBL/GenBank/DDBJ whole genome shotgun (WGS) entry which is preliminary data.</text>
</comment>
<feature type="transmembrane region" description="Helical" evidence="9">
    <location>
        <begin position="64"/>
        <end position="84"/>
    </location>
</feature>
<evidence type="ECO:0000256" key="6">
    <source>
        <dbReference type="ARBA" id="ARBA00022989"/>
    </source>
</evidence>
<evidence type="ECO:0000256" key="2">
    <source>
        <dbReference type="ARBA" id="ARBA00022475"/>
    </source>
</evidence>
<feature type="transmembrane region" description="Helical" evidence="9">
    <location>
        <begin position="36"/>
        <end position="57"/>
    </location>
</feature>
<dbReference type="InterPro" id="IPR003593">
    <property type="entry name" value="AAA+_ATPase"/>
</dbReference>
<keyword evidence="3 9" id="KW-0812">Transmembrane</keyword>
<evidence type="ECO:0000259" key="10">
    <source>
        <dbReference type="PROSITE" id="PS50893"/>
    </source>
</evidence>
<feature type="domain" description="ABC transporter" evidence="10">
    <location>
        <begin position="350"/>
        <end position="597"/>
    </location>
</feature>
<keyword evidence="2" id="KW-1003">Cell membrane</keyword>
<dbReference type="PROSITE" id="PS50893">
    <property type="entry name" value="ABC_TRANSPORTER_2"/>
    <property type="match status" value="1"/>
</dbReference>
<feature type="transmembrane region" description="Helical" evidence="9">
    <location>
        <begin position="250"/>
        <end position="277"/>
    </location>
</feature>
<dbReference type="Proteomes" id="UP001595704">
    <property type="component" value="Unassembled WGS sequence"/>
</dbReference>
<feature type="transmembrane region" description="Helical" evidence="9">
    <location>
        <begin position="90"/>
        <end position="110"/>
    </location>
</feature>
<dbReference type="RefSeq" id="WP_191321229.1">
    <property type="nucleotide sequence ID" value="NZ_BNCG01000053.1"/>
</dbReference>
<feature type="transmembrane region" description="Helical" evidence="9">
    <location>
        <begin position="117"/>
        <end position="136"/>
    </location>
</feature>
<dbReference type="InterPro" id="IPR043428">
    <property type="entry name" value="LivM-like"/>
</dbReference>
<dbReference type="EMBL" id="JBHRYC010000115">
    <property type="protein sequence ID" value="MFC3640112.1"/>
    <property type="molecule type" value="Genomic_DNA"/>
</dbReference>
<evidence type="ECO:0000313" key="12">
    <source>
        <dbReference type="Proteomes" id="UP001595704"/>
    </source>
</evidence>
<dbReference type="GO" id="GO:0005524">
    <property type="term" value="F:ATP binding"/>
    <property type="evidence" value="ECO:0007669"/>
    <property type="project" value="UniProtKB-KW"/>
</dbReference>
<dbReference type="InterPro" id="IPR003439">
    <property type="entry name" value="ABC_transporter-like_ATP-bd"/>
</dbReference>
<dbReference type="Pfam" id="PF02653">
    <property type="entry name" value="BPD_transp_2"/>
    <property type="match status" value="1"/>
</dbReference>
<dbReference type="PANTHER" id="PTHR30482">
    <property type="entry name" value="HIGH-AFFINITY BRANCHED-CHAIN AMINO ACID TRANSPORT SYSTEM PERMEASE"/>
    <property type="match status" value="1"/>
</dbReference>
<evidence type="ECO:0000256" key="4">
    <source>
        <dbReference type="ARBA" id="ARBA00022741"/>
    </source>
</evidence>
<dbReference type="CDD" id="cd03219">
    <property type="entry name" value="ABC_Mj1267_LivG_branched"/>
    <property type="match status" value="1"/>
</dbReference>
<protein>
    <submittedName>
        <fullName evidence="11">ATP-binding cassette domain-containing protein</fullName>
    </submittedName>
</protein>
<feature type="transmembrane region" description="Helical" evidence="9">
    <location>
        <begin position="289"/>
        <end position="311"/>
    </location>
</feature>
<dbReference type="SUPFAM" id="SSF52540">
    <property type="entry name" value="P-loop containing nucleoside triphosphate hydrolases"/>
    <property type="match status" value="1"/>
</dbReference>
<feature type="transmembrane region" description="Helical" evidence="9">
    <location>
        <begin position="165"/>
        <end position="185"/>
    </location>
</feature>
<evidence type="ECO:0000313" key="11">
    <source>
        <dbReference type="EMBL" id="MFC3640112.1"/>
    </source>
</evidence>
<comment type="subcellular location">
    <subcellularLocation>
        <location evidence="1">Cell membrane</location>
        <topology evidence="1">Multi-pass membrane protein</topology>
    </subcellularLocation>
</comment>
<dbReference type="InterPro" id="IPR027417">
    <property type="entry name" value="P-loop_NTPase"/>
</dbReference>
<dbReference type="PANTHER" id="PTHR30482:SF10">
    <property type="entry name" value="HIGH-AFFINITY BRANCHED-CHAIN AMINO ACID TRANSPORT PROTEIN BRAE"/>
    <property type="match status" value="1"/>
</dbReference>
<feature type="transmembrane region" description="Helical" evidence="9">
    <location>
        <begin position="215"/>
        <end position="234"/>
    </location>
</feature>
<keyword evidence="7 9" id="KW-0472">Membrane</keyword>
<accession>A0ABV7UPQ7</accession>
<evidence type="ECO:0000256" key="7">
    <source>
        <dbReference type="ARBA" id="ARBA00023136"/>
    </source>
</evidence>
<dbReference type="InterPro" id="IPR001851">
    <property type="entry name" value="ABC_transp_permease"/>
</dbReference>
<dbReference type="CDD" id="cd06581">
    <property type="entry name" value="TM_PBP1_LivM_like"/>
    <property type="match status" value="1"/>
</dbReference>
<dbReference type="Pfam" id="PF00005">
    <property type="entry name" value="ABC_tran"/>
    <property type="match status" value="1"/>
</dbReference>
<keyword evidence="6 9" id="KW-1133">Transmembrane helix</keyword>
<dbReference type="Gene3D" id="3.40.50.300">
    <property type="entry name" value="P-loop containing nucleotide triphosphate hydrolases"/>
    <property type="match status" value="1"/>
</dbReference>
<keyword evidence="5 11" id="KW-0067">ATP-binding</keyword>
<sequence length="628" mass="65655">MAASVAKSRSLPGLLAQAALVVLVLALPLALDPNGYALFVATQLGVFVIAAIGLNLLAGYAGQVSLGHGAFIAIGAYATALLTVDHGWSFWLAALAGVVLSALMGVLMALPSFRLSTWYFAFITLAFAQVFEKMIVEWRGLTKGFAGVVGVQPPSVFGHVLDPAGVYWLVAVIAIIGFWLVNNLIRSRFGRGFVAVRDAPAAAQAAGASPARLKMLAFVIAACFAGVAGAFFAVQKTVVTPDDFTAEFSIFFLLTVVLGGLGTRWGPVVGALVFFLVPELLTGLESWRMMVYGAALLALMLFAPHGLVGAARSLFDRLRPKQTEPAAQPAETVPPEAAHVERPAISGLALEVKDLRKSFGGVVALGGVDLSVRPGTCAAIVGPNGSGKTTLLNVVGAYYRRDAGQVLLGGRETKGLSPQQIAGEGLGRTFQTPRLLGELTVLDNVLLGAYRRERASLAGTMLRLPAAASETARLRAEAMELLAFVGVADRADDLASETPHGHQRLVEIARALMGGARLIMLDEPAAGLSMTELDRLEQLIRRILALGATVVIVEHHLDLVASIASHVTVLDRGVVLASGAPQAVFADATVMAAYMGERALNEQAPGQAADDAATGDVSRPRPAPVEGA</sequence>
<feature type="region of interest" description="Disordered" evidence="8">
    <location>
        <begin position="603"/>
        <end position="628"/>
    </location>
</feature>
<evidence type="ECO:0000256" key="3">
    <source>
        <dbReference type="ARBA" id="ARBA00022692"/>
    </source>
</evidence>
<dbReference type="SMART" id="SM00382">
    <property type="entry name" value="AAA"/>
    <property type="match status" value="1"/>
</dbReference>
<proteinExistence type="predicted"/>
<organism evidence="11 12">
    <name type="scientific">Camelimonas fluminis</name>
    <dbReference type="NCBI Taxonomy" id="1576911"/>
    <lineage>
        <taxon>Bacteria</taxon>
        <taxon>Pseudomonadati</taxon>
        <taxon>Pseudomonadota</taxon>
        <taxon>Alphaproteobacteria</taxon>
        <taxon>Hyphomicrobiales</taxon>
        <taxon>Chelatococcaceae</taxon>
        <taxon>Camelimonas</taxon>
    </lineage>
</organism>